<dbReference type="Proteomes" id="UP000604046">
    <property type="component" value="Unassembled WGS sequence"/>
</dbReference>
<protein>
    <submittedName>
        <fullName evidence="1">PEAMT protein</fullName>
    </submittedName>
</protein>
<organism evidence="1 2">
    <name type="scientific">Symbiodinium natans</name>
    <dbReference type="NCBI Taxonomy" id="878477"/>
    <lineage>
        <taxon>Eukaryota</taxon>
        <taxon>Sar</taxon>
        <taxon>Alveolata</taxon>
        <taxon>Dinophyceae</taxon>
        <taxon>Suessiales</taxon>
        <taxon>Symbiodiniaceae</taxon>
        <taxon>Symbiodinium</taxon>
    </lineage>
</organism>
<dbReference type="AlphaFoldDB" id="A0A812SQ76"/>
<evidence type="ECO:0000313" key="2">
    <source>
        <dbReference type="Proteomes" id="UP000604046"/>
    </source>
</evidence>
<gene>
    <name evidence="1" type="primary">PEAMT</name>
    <name evidence="1" type="ORF">SNAT2548_LOCUS27733</name>
</gene>
<name>A0A812SQ76_9DINO</name>
<keyword evidence="2" id="KW-1185">Reference proteome</keyword>
<sequence>MPWIGVQILQVSSLSFYLAHPKTDEFQGYCCHACEKWQKEGFKRKTFHGPRCLRKASSHRRTFQTCRVPQTDGIVRSSMLIGDPKRDPPHLQSCHVPAAILIPKLGTRAFSLGVEVVGLKC</sequence>
<reference evidence="1" key="1">
    <citation type="submission" date="2021-02" db="EMBL/GenBank/DDBJ databases">
        <authorList>
            <person name="Dougan E. K."/>
            <person name="Rhodes N."/>
            <person name="Thang M."/>
            <person name="Chan C."/>
        </authorList>
    </citation>
    <scope>NUCLEOTIDE SEQUENCE</scope>
</reference>
<comment type="caution">
    <text evidence="1">The sequence shown here is derived from an EMBL/GenBank/DDBJ whole genome shotgun (WGS) entry which is preliminary data.</text>
</comment>
<proteinExistence type="predicted"/>
<accession>A0A812SQ76</accession>
<evidence type="ECO:0000313" key="1">
    <source>
        <dbReference type="EMBL" id="CAE7495068.1"/>
    </source>
</evidence>
<dbReference type="EMBL" id="CAJNDS010002486">
    <property type="protein sequence ID" value="CAE7495068.1"/>
    <property type="molecule type" value="Genomic_DNA"/>
</dbReference>